<dbReference type="AlphaFoldDB" id="A0A6C0LEB2"/>
<dbReference type="InterPro" id="IPR011990">
    <property type="entry name" value="TPR-like_helical_dom_sf"/>
</dbReference>
<dbReference type="Gene3D" id="3.90.550.10">
    <property type="entry name" value="Spore Coat Polysaccharide Biosynthesis Protein SpsA, Chain A"/>
    <property type="match status" value="1"/>
</dbReference>
<dbReference type="SUPFAM" id="SSF81901">
    <property type="entry name" value="HCP-like"/>
    <property type="match status" value="1"/>
</dbReference>
<dbReference type="SUPFAM" id="SSF53448">
    <property type="entry name" value="Nucleotide-diphospho-sugar transferases"/>
    <property type="match status" value="1"/>
</dbReference>
<name>A0A6C0LEB2_9ZZZZ</name>
<sequence length="514" mass="60497">MDIKKLENNDEISNNNFQQYEITIKNEINIPELLEKTKKSYDFCMIGKITDRNKPIIESLRSQYFRVDHIPDPEDHERIAKSFIILNVHQDDTKEYNSKLLDKWLCDGIKILSEECSITLNDKIKITTLENFIKKAIKLLGSNRLPQYKIGLCMIVKDESHIIHESLEATLPFIDTFSILDTGSTDNTVQIIKDFYTKHNIPGNVKEGDWKGFGKSRSESMLLCDDLMDYIIVMDADDLMGGPPNAKEFLRRMLYMTNPNACNIQIRRGALEYERTQIFKARDAWRYVGVLHEYPTNDKKNNVMVQLPREIYMVGRTMGARSKIDGNKYKRDAEVLLKELELEPKNDRYMFYLAQSYRDAGMYDEAIEWYKKRFEFGGWVEEQFICALNLTRLMRSKEWAWKAHELCPTRSESLVSYMAHCRMNAMWSRELLSMALYASSIQKPQGVLLFLETDNYEWRVWDELATISFFCGAVELSKQTFMKLIKENKYPPEQDERIRKNFKIILEAMQQQKR</sequence>
<dbReference type="InterPro" id="IPR029044">
    <property type="entry name" value="Nucleotide-diphossugar_trans"/>
</dbReference>
<proteinExistence type="predicted"/>
<evidence type="ECO:0000259" key="1">
    <source>
        <dbReference type="Pfam" id="PF00535"/>
    </source>
</evidence>
<dbReference type="InterPro" id="IPR001173">
    <property type="entry name" value="Glyco_trans_2-like"/>
</dbReference>
<protein>
    <recommendedName>
        <fullName evidence="1">Glycosyltransferase 2-like domain-containing protein</fullName>
    </recommendedName>
</protein>
<dbReference type="PANTHER" id="PTHR43630:SF2">
    <property type="entry name" value="GLYCOSYLTRANSFERASE"/>
    <property type="match status" value="1"/>
</dbReference>
<organism evidence="2">
    <name type="scientific">viral metagenome</name>
    <dbReference type="NCBI Taxonomy" id="1070528"/>
    <lineage>
        <taxon>unclassified sequences</taxon>
        <taxon>metagenomes</taxon>
        <taxon>organismal metagenomes</taxon>
    </lineage>
</organism>
<dbReference type="PANTHER" id="PTHR43630">
    <property type="entry name" value="POLY-BETA-1,6-N-ACETYL-D-GLUCOSAMINE SYNTHASE"/>
    <property type="match status" value="1"/>
</dbReference>
<evidence type="ECO:0000313" key="2">
    <source>
        <dbReference type="EMBL" id="QHU28021.1"/>
    </source>
</evidence>
<feature type="domain" description="Glycosyltransferase 2-like" evidence="1">
    <location>
        <begin position="153"/>
        <end position="240"/>
    </location>
</feature>
<dbReference type="Pfam" id="PF00535">
    <property type="entry name" value="Glycos_transf_2"/>
    <property type="match status" value="1"/>
</dbReference>
<dbReference type="Gene3D" id="1.25.40.10">
    <property type="entry name" value="Tetratricopeptide repeat domain"/>
    <property type="match status" value="1"/>
</dbReference>
<dbReference type="EMBL" id="MN740468">
    <property type="protein sequence ID" value="QHU28021.1"/>
    <property type="molecule type" value="Genomic_DNA"/>
</dbReference>
<accession>A0A6C0LEB2</accession>
<reference evidence="2" key="1">
    <citation type="journal article" date="2020" name="Nature">
        <title>Giant virus diversity and host interactions through global metagenomics.</title>
        <authorList>
            <person name="Schulz F."/>
            <person name="Roux S."/>
            <person name="Paez-Espino D."/>
            <person name="Jungbluth S."/>
            <person name="Walsh D.A."/>
            <person name="Denef V.J."/>
            <person name="McMahon K.D."/>
            <person name="Konstantinidis K.T."/>
            <person name="Eloe-Fadrosh E.A."/>
            <person name="Kyrpides N.C."/>
            <person name="Woyke T."/>
        </authorList>
    </citation>
    <scope>NUCLEOTIDE SEQUENCE</scope>
    <source>
        <strain evidence="2">GVMAG-M-3300027770-17</strain>
    </source>
</reference>